<sequence length="223" mass="23229">MKVLGLCVLVFAATVQARSAGVQDVAPVSATAPSPWVVHLRIAVDNRGGLLNSCVGSLIDRRWVLTAASCVSNGRFFWLRYAAANVINPTLVTETSATRSNGDLALISINRNVEYTDTISGIALAGLDDELPESGTLCAYGAGEGGVAGEVQTCSEWTLQDLGNGRFEGVSEEGQATEFDVGAPLVSNGVQIGVLLRPAANGSNAVFVSPASFKDWIESEIAA</sequence>
<dbReference type="Proteomes" id="UP000837857">
    <property type="component" value="Chromosome 19"/>
</dbReference>
<evidence type="ECO:0000313" key="6">
    <source>
        <dbReference type="Proteomes" id="UP000837857"/>
    </source>
</evidence>
<dbReference type="EMBL" id="OW152831">
    <property type="protein sequence ID" value="CAH2049570.1"/>
    <property type="molecule type" value="Genomic_DNA"/>
</dbReference>
<evidence type="ECO:0000256" key="1">
    <source>
        <dbReference type="ARBA" id="ARBA00023157"/>
    </source>
</evidence>
<dbReference type="PRINTS" id="PR00722">
    <property type="entry name" value="CHYMOTRYPSIN"/>
</dbReference>
<comment type="similarity">
    <text evidence="2">Belongs to the peptidase S1 family. CLIP subfamily.</text>
</comment>
<dbReference type="PROSITE" id="PS50240">
    <property type="entry name" value="TRYPSIN_DOM"/>
    <property type="match status" value="1"/>
</dbReference>
<dbReference type="PANTHER" id="PTHR24256">
    <property type="entry name" value="TRYPTASE-RELATED"/>
    <property type="match status" value="1"/>
</dbReference>
<evidence type="ECO:0000313" key="5">
    <source>
        <dbReference type="EMBL" id="CAH2049570.1"/>
    </source>
</evidence>
<dbReference type="InterPro" id="IPR051487">
    <property type="entry name" value="Ser/Thr_Proteases_Immune/Dev"/>
</dbReference>
<feature type="chain" id="PRO_5047317395" description="Peptidase S1 domain-containing protein" evidence="3">
    <location>
        <begin position="18"/>
        <end position="223"/>
    </location>
</feature>
<evidence type="ECO:0000256" key="2">
    <source>
        <dbReference type="ARBA" id="ARBA00024195"/>
    </source>
</evidence>
<reference evidence="5" key="1">
    <citation type="submission" date="2022-03" db="EMBL/GenBank/DDBJ databases">
        <authorList>
            <person name="Martin H S."/>
        </authorList>
    </citation>
    <scope>NUCLEOTIDE SEQUENCE</scope>
</reference>
<organism evidence="5 6">
    <name type="scientific">Iphiclides podalirius</name>
    <name type="common">scarce swallowtail</name>
    <dbReference type="NCBI Taxonomy" id="110791"/>
    <lineage>
        <taxon>Eukaryota</taxon>
        <taxon>Metazoa</taxon>
        <taxon>Ecdysozoa</taxon>
        <taxon>Arthropoda</taxon>
        <taxon>Hexapoda</taxon>
        <taxon>Insecta</taxon>
        <taxon>Pterygota</taxon>
        <taxon>Neoptera</taxon>
        <taxon>Endopterygota</taxon>
        <taxon>Lepidoptera</taxon>
        <taxon>Glossata</taxon>
        <taxon>Ditrysia</taxon>
        <taxon>Papilionoidea</taxon>
        <taxon>Papilionidae</taxon>
        <taxon>Papilioninae</taxon>
        <taxon>Iphiclides</taxon>
    </lineage>
</organism>
<feature type="signal peptide" evidence="3">
    <location>
        <begin position="1"/>
        <end position="17"/>
    </location>
</feature>
<evidence type="ECO:0000259" key="4">
    <source>
        <dbReference type="PROSITE" id="PS50240"/>
    </source>
</evidence>
<dbReference type="InterPro" id="IPR001254">
    <property type="entry name" value="Trypsin_dom"/>
</dbReference>
<dbReference type="SMART" id="SM00020">
    <property type="entry name" value="Tryp_SPc"/>
    <property type="match status" value="1"/>
</dbReference>
<dbReference type="Pfam" id="PF00089">
    <property type="entry name" value="Trypsin"/>
    <property type="match status" value="1"/>
</dbReference>
<feature type="domain" description="Peptidase S1" evidence="4">
    <location>
        <begin position="19"/>
        <end position="222"/>
    </location>
</feature>
<proteinExistence type="inferred from homology"/>
<name>A0ABN8IE83_9NEOP</name>
<dbReference type="InterPro" id="IPR043504">
    <property type="entry name" value="Peptidase_S1_PA_chymotrypsin"/>
</dbReference>
<accession>A0ABN8IE83</accession>
<keyword evidence="6" id="KW-1185">Reference proteome</keyword>
<protein>
    <recommendedName>
        <fullName evidence="4">Peptidase S1 domain-containing protein</fullName>
    </recommendedName>
</protein>
<feature type="non-terminal residue" evidence="5">
    <location>
        <position position="1"/>
    </location>
</feature>
<gene>
    <name evidence="5" type="ORF">IPOD504_LOCUS6930</name>
</gene>
<keyword evidence="1" id="KW-1015">Disulfide bond</keyword>
<dbReference type="SUPFAM" id="SSF50494">
    <property type="entry name" value="Trypsin-like serine proteases"/>
    <property type="match status" value="1"/>
</dbReference>
<dbReference type="Gene3D" id="2.40.10.10">
    <property type="entry name" value="Trypsin-like serine proteases"/>
    <property type="match status" value="2"/>
</dbReference>
<dbReference type="InterPro" id="IPR001314">
    <property type="entry name" value="Peptidase_S1A"/>
</dbReference>
<keyword evidence="3" id="KW-0732">Signal</keyword>
<dbReference type="InterPro" id="IPR009003">
    <property type="entry name" value="Peptidase_S1_PA"/>
</dbReference>
<evidence type="ECO:0000256" key="3">
    <source>
        <dbReference type="SAM" id="SignalP"/>
    </source>
</evidence>